<sequence length="142" mass="15584">MEATAPPLWAIPLACAVAVASINLLLQSNWQNKIADIEQQLRCELEPAQNADSVADVRVLGAIGVLEMSSPVDMASLQKFFLDQGVWIRPFSKLIYLMPPYTISSEDLSRLTGALLKAADLSTWNQEVAYCPCTVCTNRTKV</sequence>
<evidence type="ECO:0000313" key="5">
    <source>
        <dbReference type="EMBL" id="RWX45843.1"/>
    </source>
</evidence>
<accession>A0A3S3QJ31</accession>
<dbReference type="PANTHER" id="PTHR42684:SF17">
    <property type="entry name" value="ADENOSYLMETHIONINE-8-AMINO-7-OXONONANOATE AMINOTRANSFERASE"/>
    <property type="match status" value="1"/>
</dbReference>
<evidence type="ECO:0000256" key="2">
    <source>
        <dbReference type="ARBA" id="ARBA00022679"/>
    </source>
</evidence>
<dbReference type="Gene3D" id="3.40.640.10">
    <property type="entry name" value="Type I PLP-dependent aspartate aminotransferase-like (Major domain)"/>
    <property type="match status" value="1"/>
</dbReference>
<dbReference type="InterPro" id="IPR015421">
    <property type="entry name" value="PyrdxlP-dep_Trfase_major"/>
</dbReference>
<evidence type="ECO:0000256" key="1">
    <source>
        <dbReference type="ARBA" id="ARBA00022576"/>
    </source>
</evidence>
<gene>
    <name evidence="5" type="ORF">VT98_13062</name>
</gene>
<dbReference type="InterPro" id="IPR005814">
    <property type="entry name" value="Aminotrans_3"/>
</dbReference>
<dbReference type="Pfam" id="PF00202">
    <property type="entry name" value="Aminotran_3"/>
    <property type="match status" value="1"/>
</dbReference>
<dbReference type="Gene3D" id="3.90.1150.10">
    <property type="entry name" value="Aspartate Aminotransferase, domain 1"/>
    <property type="match status" value="1"/>
</dbReference>
<dbReference type="AlphaFoldDB" id="A0A3S3QJ31"/>
<dbReference type="EMBL" id="MTKP01000306">
    <property type="protein sequence ID" value="RWX45843.1"/>
    <property type="molecule type" value="Genomic_DNA"/>
</dbReference>
<keyword evidence="4" id="KW-0472">Membrane</keyword>
<evidence type="ECO:0000256" key="3">
    <source>
        <dbReference type="ARBA" id="ARBA00022898"/>
    </source>
</evidence>
<keyword evidence="4" id="KW-0812">Transmembrane</keyword>
<reference evidence="5 6" key="1">
    <citation type="submission" date="2017-01" db="EMBL/GenBank/DDBJ databases">
        <title>The cable genome- insights into the physiology and evolution of filamentous bacteria capable of sulfide oxidation via long distance electron transfer.</title>
        <authorList>
            <person name="Schreiber L."/>
            <person name="Bjerg J.T."/>
            <person name="Boggild A."/>
            <person name="Van De Vossenberg J."/>
            <person name="Meysman F."/>
            <person name="Nielsen L.P."/>
            <person name="Schramm A."/>
            <person name="Kjeldsen K.U."/>
        </authorList>
    </citation>
    <scope>NUCLEOTIDE SEQUENCE [LARGE SCALE GENOMIC DNA]</scope>
    <source>
        <strain evidence="5">A1</strain>
    </source>
</reference>
<dbReference type="GO" id="GO:0009102">
    <property type="term" value="P:biotin biosynthetic process"/>
    <property type="evidence" value="ECO:0007669"/>
    <property type="project" value="TreeGrafter"/>
</dbReference>
<comment type="caution">
    <text evidence="5">The sequence shown here is derived from an EMBL/GenBank/DDBJ whole genome shotgun (WGS) entry which is preliminary data.</text>
</comment>
<evidence type="ECO:0000313" key="6">
    <source>
        <dbReference type="Proteomes" id="UP000288086"/>
    </source>
</evidence>
<dbReference type="EC" id="2.6.1.62" evidence="5"/>
<dbReference type="GO" id="GO:0004015">
    <property type="term" value="F:adenosylmethionine-8-amino-7-oxononanoate transaminase activity"/>
    <property type="evidence" value="ECO:0007669"/>
    <property type="project" value="UniProtKB-EC"/>
</dbReference>
<keyword evidence="3" id="KW-0663">Pyridoxal phosphate</keyword>
<feature type="transmembrane region" description="Helical" evidence="4">
    <location>
        <begin position="6"/>
        <end position="26"/>
    </location>
</feature>
<keyword evidence="1 5" id="KW-0032">Aminotransferase</keyword>
<keyword evidence="6" id="KW-1185">Reference proteome</keyword>
<dbReference type="GO" id="GO:0030170">
    <property type="term" value="F:pyridoxal phosphate binding"/>
    <property type="evidence" value="ECO:0007669"/>
    <property type="project" value="InterPro"/>
</dbReference>
<keyword evidence="2 5" id="KW-0808">Transferase</keyword>
<dbReference type="InterPro" id="IPR015424">
    <property type="entry name" value="PyrdxlP-dep_Trfase"/>
</dbReference>
<dbReference type="InterPro" id="IPR015422">
    <property type="entry name" value="PyrdxlP-dep_Trfase_small"/>
</dbReference>
<dbReference type="SUPFAM" id="SSF53383">
    <property type="entry name" value="PLP-dependent transferases"/>
    <property type="match status" value="1"/>
</dbReference>
<keyword evidence="4" id="KW-1133">Transmembrane helix</keyword>
<name>A0A3S3QJ31_9BACT</name>
<evidence type="ECO:0000256" key="4">
    <source>
        <dbReference type="SAM" id="Phobius"/>
    </source>
</evidence>
<dbReference type="PANTHER" id="PTHR42684">
    <property type="entry name" value="ADENOSYLMETHIONINE-8-AMINO-7-OXONONANOATE AMINOTRANSFERASE"/>
    <property type="match status" value="1"/>
</dbReference>
<protein>
    <submittedName>
        <fullName evidence="5">Aminotransferase class-III</fullName>
        <ecNumber evidence="5">2.6.1.62</ecNumber>
    </submittedName>
</protein>
<proteinExistence type="predicted"/>
<dbReference type="Proteomes" id="UP000288086">
    <property type="component" value="Unassembled WGS sequence"/>
</dbReference>
<organism evidence="5 6">
    <name type="scientific">Candidatus Electrothrix communis</name>
    <dbReference type="NCBI Taxonomy" id="1859133"/>
    <lineage>
        <taxon>Bacteria</taxon>
        <taxon>Pseudomonadati</taxon>
        <taxon>Thermodesulfobacteriota</taxon>
        <taxon>Desulfobulbia</taxon>
        <taxon>Desulfobulbales</taxon>
        <taxon>Desulfobulbaceae</taxon>
        <taxon>Candidatus Electrothrix</taxon>
    </lineage>
</organism>